<gene>
    <name evidence="2" type="ORF">SAMN02745161_2391</name>
</gene>
<dbReference type="OrthoDB" id="8536235at2"/>
<dbReference type="RefSeq" id="WP_074217168.1">
    <property type="nucleotide sequence ID" value="NZ_FSRG01000006.1"/>
</dbReference>
<evidence type="ECO:0000259" key="1">
    <source>
        <dbReference type="Pfam" id="PF04073"/>
    </source>
</evidence>
<dbReference type="PANTHER" id="PTHR30411">
    <property type="entry name" value="CYTOPLASMIC PROTEIN"/>
    <property type="match status" value="1"/>
</dbReference>
<dbReference type="EMBL" id="FSRG01000006">
    <property type="protein sequence ID" value="SIO26671.1"/>
    <property type="molecule type" value="Genomic_DNA"/>
</dbReference>
<dbReference type="InterPro" id="IPR007214">
    <property type="entry name" value="YbaK/aa-tRNA-synth-assoc-dom"/>
</dbReference>
<dbReference type="Pfam" id="PF04073">
    <property type="entry name" value="tRNA_edit"/>
    <property type="match status" value="1"/>
</dbReference>
<name>A0A1N6I3W1_9BACT</name>
<dbReference type="CDD" id="cd04332">
    <property type="entry name" value="YbaK_like"/>
    <property type="match status" value="1"/>
</dbReference>
<evidence type="ECO:0000313" key="2">
    <source>
        <dbReference type="EMBL" id="SIO26671.1"/>
    </source>
</evidence>
<keyword evidence="3" id="KW-1185">Reference proteome</keyword>
<dbReference type="GO" id="GO:0002161">
    <property type="term" value="F:aminoacyl-tRNA deacylase activity"/>
    <property type="evidence" value="ECO:0007669"/>
    <property type="project" value="InterPro"/>
</dbReference>
<dbReference type="Gene3D" id="3.90.960.10">
    <property type="entry name" value="YbaK/aminoacyl-tRNA synthetase-associated domain"/>
    <property type="match status" value="1"/>
</dbReference>
<protein>
    <submittedName>
        <fullName evidence="2">Cys-tRNA(Pro) deacylase, prolyl-tRNA editing enzyme YbaK/EbsC</fullName>
    </submittedName>
</protein>
<dbReference type="SUPFAM" id="SSF55826">
    <property type="entry name" value="YbaK/ProRS associated domain"/>
    <property type="match status" value="1"/>
</dbReference>
<reference evidence="3" key="1">
    <citation type="submission" date="2016-11" db="EMBL/GenBank/DDBJ databases">
        <authorList>
            <person name="Varghese N."/>
            <person name="Submissions S."/>
        </authorList>
    </citation>
    <scope>NUCLEOTIDE SEQUENCE [LARGE SCALE GENOMIC DNA]</scope>
    <source>
        <strain evidence="3">DSM 17456</strain>
    </source>
</reference>
<dbReference type="InterPro" id="IPR036754">
    <property type="entry name" value="YbaK/aa-tRNA-synt-asso_dom_sf"/>
</dbReference>
<proteinExistence type="predicted"/>
<organism evidence="2 3">
    <name type="scientific">Halodesulfovibrio marinisediminis DSM 17456</name>
    <dbReference type="NCBI Taxonomy" id="1121457"/>
    <lineage>
        <taxon>Bacteria</taxon>
        <taxon>Pseudomonadati</taxon>
        <taxon>Thermodesulfobacteriota</taxon>
        <taxon>Desulfovibrionia</taxon>
        <taxon>Desulfovibrionales</taxon>
        <taxon>Desulfovibrionaceae</taxon>
        <taxon>Halodesulfovibrio</taxon>
    </lineage>
</organism>
<dbReference type="PANTHER" id="PTHR30411:SF1">
    <property type="entry name" value="CYTOPLASMIC PROTEIN"/>
    <property type="match status" value="1"/>
</dbReference>
<dbReference type="STRING" id="1121457.SAMN02745161_2391"/>
<dbReference type="Proteomes" id="UP000184694">
    <property type="component" value="Unassembled WGS sequence"/>
</dbReference>
<accession>A0A1N6I3W1</accession>
<dbReference type="AlphaFoldDB" id="A0A1N6I3W1"/>
<feature type="domain" description="YbaK/aminoacyl-tRNA synthetase-associated" evidence="1">
    <location>
        <begin position="27"/>
        <end position="143"/>
    </location>
</feature>
<sequence length="154" mass="16606">MKTYEDKLSAYLTGQIPSAEHLVFEQSCHSVAEAAEAADASPDELVKNVCMVDSDNNLIVAIVRGADRVSTSRVGKALGVERPRMATFDEVLEKTTYPCGGVPSFGYSAVFLVDTRVTELESVLSGGGSERALVRVNTKDLLQANNAQVVRVRK</sequence>
<evidence type="ECO:0000313" key="3">
    <source>
        <dbReference type="Proteomes" id="UP000184694"/>
    </source>
</evidence>